<keyword evidence="3" id="KW-1185">Reference proteome</keyword>
<sequence>MMLAACGPRPSDEEPPPRGGAADHPAIAAVAPEGVVEAGPYTLKVKPGYVYRCPGRDRTAAQVSWKVTDPGVGEKVEVLVYGRGESEAKLFTRGGLEGAADTGDWVFEGTRFALVKLDGTELASYVVGGLACGE</sequence>
<feature type="region of interest" description="Disordered" evidence="1">
    <location>
        <begin position="1"/>
        <end position="24"/>
    </location>
</feature>
<evidence type="ECO:0000256" key="1">
    <source>
        <dbReference type="SAM" id="MobiDB-lite"/>
    </source>
</evidence>
<dbReference type="Proteomes" id="UP000717981">
    <property type="component" value="Unassembled WGS sequence"/>
</dbReference>
<evidence type="ECO:0000313" key="3">
    <source>
        <dbReference type="Proteomes" id="UP000717981"/>
    </source>
</evidence>
<dbReference type="EMBL" id="PDWK01000022">
    <property type="protein sequence ID" value="KAF1689396.1"/>
    <property type="molecule type" value="Genomic_DNA"/>
</dbReference>
<name>A0A921NVX0_9GAMM</name>
<dbReference type="AlphaFoldDB" id="A0A921NVX0"/>
<protein>
    <submittedName>
        <fullName evidence="2">Uncharacterized protein</fullName>
    </submittedName>
</protein>
<gene>
    <name evidence="2" type="ORF">CR938_06170</name>
</gene>
<accession>A0A921NVX0</accession>
<evidence type="ECO:0000313" key="2">
    <source>
        <dbReference type="EMBL" id="KAF1689396.1"/>
    </source>
</evidence>
<reference evidence="2" key="1">
    <citation type="submission" date="2017-10" db="EMBL/GenBank/DDBJ databases">
        <title>Whole genome sequencing of members of genus Pseudoxanthomonas.</title>
        <authorList>
            <person name="Kumar S."/>
            <person name="Bansal K."/>
            <person name="Kaur A."/>
            <person name="Patil P."/>
            <person name="Sharma S."/>
            <person name="Patil P.B."/>
        </authorList>
    </citation>
    <scope>NUCLEOTIDE SEQUENCE</scope>
    <source>
        <strain evidence="2">DSM 22914</strain>
    </source>
</reference>
<organism evidence="2 3">
    <name type="scientific">Pseudoxanthomonas taiwanensis</name>
    <dbReference type="NCBI Taxonomy" id="176598"/>
    <lineage>
        <taxon>Bacteria</taxon>
        <taxon>Pseudomonadati</taxon>
        <taxon>Pseudomonadota</taxon>
        <taxon>Gammaproteobacteria</taxon>
        <taxon>Lysobacterales</taxon>
        <taxon>Lysobacteraceae</taxon>
        <taxon>Pseudoxanthomonas</taxon>
    </lineage>
</organism>
<comment type="caution">
    <text evidence="2">The sequence shown here is derived from an EMBL/GenBank/DDBJ whole genome shotgun (WGS) entry which is preliminary data.</text>
</comment>
<proteinExistence type="predicted"/>